<accession>A0ABS8DR64</accession>
<evidence type="ECO:0000256" key="1">
    <source>
        <dbReference type="SAM" id="SignalP"/>
    </source>
</evidence>
<comment type="caution">
    <text evidence="3">The sequence shown here is derived from an EMBL/GenBank/DDBJ whole genome shotgun (WGS) entry which is preliminary data.</text>
</comment>
<keyword evidence="1" id="KW-0732">Signal</keyword>
<dbReference type="Gene3D" id="3.10.450.40">
    <property type="match status" value="1"/>
</dbReference>
<evidence type="ECO:0000313" key="3">
    <source>
        <dbReference type="EMBL" id="MCB8888350.1"/>
    </source>
</evidence>
<gene>
    <name evidence="3" type="ORF">GEV37_04310</name>
</gene>
<name>A0ABS8DR64_9GAMM</name>
<dbReference type="EMBL" id="WHVL01000001">
    <property type="protein sequence ID" value="MCB8888350.1"/>
    <property type="molecule type" value="Genomic_DNA"/>
</dbReference>
<dbReference type="RefSeq" id="WP_227388976.1">
    <property type="nucleotide sequence ID" value="NZ_JBHSCJ010000003.1"/>
</dbReference>
<proteinExistence type="predicted"/>
<dbReference type="Pfam" id="PF03413">
    <property type="entry name" value="PepSY"/>
    <property type="match status" value="1"/>
</dbReference>
<dbReference type="InterPro" id="IPR025711">
    <property type="entry name" value="PepSY"/>
</dbReference>
<feature type="domain" description="PepSY" evidence="2">
    <location>
        <begin position="50"/>
        <end position="108"/>
    </location>
</feature>
<protein>
    <submittedName>
        <fullName evidence="3">PepSY domain-containing protein</fullName>
    </submittedName>
</protein>
<dbReference type="Proteomes" id="UP001319882">
    <property type="component" value="Unassembled WGS sequence"/>
</dbReference>
<feature type="signal peptide" evidence="1">
    <location>
        <begin position="1"/>
        <end position="23"/>
    </location>
</feature>
<reference evidence="3 4" key="1">
    <citation type="journal article" date="2021" name="Sci. Rep.">
        <title>Genome analysis of a halophilic bacterium Halomonas malpeensis YU-PRIM-29(T) reveals its exopolysaccharide and pigment producing capabilities.</title>
        <authorList>
            <person name="Athmika"/>
            <person name="Ghate S.D."/>
            <person name="Arun A.B."/>
            <person name="Rao S.S."/>
            <person name="Kumar S.T.A."/>
            <person name="Kandiyil M.K."/>
            <person name="Saptami K."/>
            <person name="Rekha P.D."/>
        </authorList>
    </citation>
    <scope>NUCLEOTIDE SEQUENCE [LARGE SCALE GENOMIC DNA]</scope>
    <source>
        <strain evidence="4">prim 29</strain>
    </source>
</reference>
<organism evidence="3 4">
    <name type="scientific">Vreelandella malpeensis</name>
    <dbReference type="NCBI Taxonomy" id="1172368"/>
    <lineage>
        <taxon>Bacteria</taxon>
        <taxon>Pseudomonadati</taxon>
        <taxon>Pseudomonadota</taxon>
        <taxon>Gammaproteobacteria</taxon>
        <taxon>Oceanospirillales</taxon>
        <taxon>Halomonadaceae</taxon>
        <taxon>Vreelandella</taxon>
    </lineage>
</organism>
<evidence type="ECO:0000259" key="2">
    <source>
        <dbReference type="Pfam" id="PF03413"/>
    </source>
</evidence>
<evidence type="ECO:0000313" key="4">
    <source>
        <dbReference type="Proteomes" id="UP001319882"/>
    </source>
</evidence>
<sequence>MSIRYLHLSFPVLRRRLFAGALAAWVLASGAYADQHWEGLHGEVRQGEAVSLEQLLDWLEARYLGEVIEIEMERDDDEIEYEIKMLGPQGQVVEFEFDARTGQLMKIEGARINEMMRVR</sequence>
<keyword evidence="4" id="KW-1185">Reference proteome</keyword>
<feature type="chain" id="PRO_5046859534" evidence="1">
    <location>
        <begin position="24"/>
        <end position="119"/>
    </location>
</feature>